<keyword evidence="15" id="KW-1185">Reference proteome</keyword>
<dbReference type="HOGENOM" id="CLU_000288_63_26_1"/>
<evidence type="ECO:0000256" key="11">
    <source>
        <dbReference type="ARBA" id="ARBA00048679"/>
    </source>
</evidence>
<dbReference type="Pfam" id="PF00069">
    <property type="entry name" value="Pkinase"/>
    <property type="match status" value="1"/>
</dbReference>
<sequence>KRILGTPDYLAPEILLGHEHTEAVDWWAVGVCLYEFLTGLPPFNDETPELVFNHIMERELLWPDGDEALSLESIACVDRILTLQVNERPGAKGFSFVEIKAHPFFLSIDWATFDSLPAPFIPNPDDATDTTYFEGRGIK</sequence>
<evidence type="ECO:0000259" key="12">
    <source>
        <dbReference type="PROSITE" id="PS50011"/>
    </source>
</evidence>
<evidence type="ECO:0000256" key="6">
    <source>
        <dbReference type="ARBA" id="ARBA00022741"/>
    </source>
</evidence>
<feature type="domain" description="Protein kinase" evidence="12">
    <location>
        <begin position="1"/>
        <end position="105"/>
    </location>
</feature>
<dbReference type="PROSITE" id="PS50011">
    <property type="entry name" value="PROTEIN_KINASE_DOM"/>
    <property type="match status" value="1"/>
</dbReference>
<accession>A7T7J1</accession>
<dbReference type="EMBL" id="DS472100">
    <property type="protein sequence ID" value="EDO28062.1"/>
    <property type="molecule type" value="Genomic_DNA"/>
</dbReference>
<dbReference type="OMA" id="HIMEREL"/>
<dbReference type="InParanoid" id="A7T7J1"/>
<dbReference type="EC" id="2.7.11.1" evidence="2"/>
<gene>
    <name evidence="14" type="ORF">NEMVEDRAFT_v1g148938</name>
</gene>
<evidence type="ECO:0000256" key="1">
    <source>
        <dbReference type="ARBA" id="ARBA00009903"/>
    </source>
</evidence>
<evidence type="ECO:0000256" key="3">
    <source>
        <dbReference type="ARBA" id="ARBA00022148"/>
    </source>
</evidence>
<dbReference type="GO" id="GO:0004674">
    <property type="term" value="F:protein serine/threonine kinase activity"/>
    <property type="evidence" value="ECO:0007669"/>
    <property type="project" value="UniProtKB-KW"/>
</dbReference>
<feature type="domain" description="AGC-kinase C-terminal" evidence="13">
    <location>
        <begin position="106"/>
        <end position="139"/>
    </location>
</feature>
<dbReference type="SUPFAM" id="SSF56112">
    <property type="entry name" value="Protein kinase-like (PK-like)"/>
    <property type="match status" value="1"/>
</dbReference>
<dbReference type="Gene3D" id="3.30.200.20">
    <property type="entry name" value="Phosphorylase Kinase, domain 1"/>
    <property type="match status" value="1"/>
</dbReference>
<evidence type="ECO:0000256" key="8">
    <source>
        <dbReference type="ARBA" id="ARBA00022840"/>
    </source>
</evidence>
<dbReference type="eggNOG" id="KOG0606">
    <property type="taxonomic scope" value="Eukaryota"/>
</dbReference>
<feature type="non-terminal residue" evidence="14">
    <location>
        <position position="139"/>
    </location>
</feature>
<comment type="catalytic activity">
    <reaction evidence="10">
        <text>L-threonyl-[protein] + ATP = O-phospho-L-threonyl-[protein] + ADP + H(+)</text>
        <dbReference type="Rhea" id="RHEA:46608"/>
        <dbReference type="Rhea" id="RHEA-COMP:11060"/>
        <dbReference type="Rhea" id="RHEA-COMP:11605"/>
        <dbReference type="ChEBI" id="CHEBI:15378"/>
        <dbReference type="ChEBI" id="CHEBI:30013"/>
        <dbReference type="ChEBI" id="CHEBI:30616"/>
        <dbReference type="ChEBI" id="CHEBI:61977"/>
        <dbReference type="ChEBI" id="CHEBI:456216"/>
        <dbReference type="EC" id="2.7.11.1"/>
    </reaction>
</comment>
<keyword evidence="5" id="KW-0808">Transferase</keyword>
<comment type="similarity">
    <text evidence="1">Belongs to the protein kinase superfamily. AGC Ser/Thr protein kinase family.</text>
</comment>
<comment type="catalytic activity">
    <reaction evidence="11">
        <text>L-seryl-[protein] + ATP = O-phospho-L-seryl-[protein] + ADP + H(+)</text>
        <dbReference type="Rhea" id="RHEA:17989"/>
        <dbReference type="Rhea" id="RHEA-COMP:9863"/>
        <dbReference type="Rhea" id="RHEA-COMP:11604"/>
        <dbReference type="ChEBI" id="CHEBI:15378"/>
        <dbReference type="ChEBI" id="CHEBI:29999"/>
        <dbReference type="ChEBI" id="CHEBI:30616"/>
        <dbReference type="ChEBI" id="CHEBI:83421"/>
        <dbReference type="ChEBI" id="CHEBI:456216"/>
        <dbReference type="EC" id="2.7.11.1"/>
    </reaction>
</comment>
<evidence type="ECO:0000256" key="9">
    <source>
        <dbReference type="ARBA" id="ARBA00033099"/>
    </source>
</evidence>
<keyword evidence="6" id="KW-0547">Nucleotide-binding</keyword>
<organism evidence="14 15">
    <name type="scientific">Nematostella vectensis</name>
    <name type="common">Starlet sea anemone</name>
    <dbReference type="NCBI Taxonomy" id="45351"/>
    <lineage>
        <taxon>Eukaryota</taxon>
        <taxon>Metazoa</taxon>
        <taxon>Cnidaria</taxon>
        <taxon>Anthozoa</taxon>
        <taxon>Hexacorallia</taxon>
        <taxon>Actiniaria</taxon>
        <taxon>Edwardsiidae</taxon>
        <taxon>Nematostella</taxon>
    </lineage>
</organism>
<evidence type="ECO:0000256" key="5">
    <source>
        <dbReference type="ARBA" id="ARBA00022679"/>
    </source>
</evidence>
<evidence type="ECO:0000313" key="15">
    <source>
        <dbReference type="Proteomes" id="UP000001593"/>
    </source>
</evidence>
<dbReference type="InterPro" id="IPR000719">
    <property type="entry name" value="Prot_kinase_dom"/>
</dbReference>
<dbReference type="InterPro" id="IPR011009">
    <property type="entry name" value="Kinase-like_dom_sf"/>
</dbReference>
<dbReference type="PROSITE" id="PS51285">
    <property type="entry name" value="AGC_KINASE_CTER"/>
    <property type="match status" value="1"/>
</dbReference>
<evidence type="ECO:0000256" key="7">
    <source>
        <dbReference type="ARBA" id="ARBA00022777"/>
    </source>
</evidence>
<evidence type="ECO:0000256" key="4">
    <source>
        <dbReference type="ARBA" id="ARBA00022527"/>
    </source>
</evidence>
<dbReference type="AlphaFoldDB" id="A7T7J1"/>
<dbReference type="STRING" id="45351.A7T7J1"/>
<dbReference type="PANTHER" id="PTHR24356:SF1">
    <property type="entry name" value="SERINE_THREONINE-PROTEIN KINASE GREATWALL"/>
    <property type="match status" value="1"/>
</dbReference>
<proteinExistence type="inferred from homology"/>
<evidence type="ECO:0000259" key="13">
    <source>
        <dbReference type="PROSITE" id="PS51285"/>
    </source>
</evidence>
<reference evidence="14 15" key="1">
    <citation type="journal article" date="2007" name="Science">
        <title>Sea anemone genome reveals ancestral eumetazoan gene repertoire and genomic organization.</title>
        <authorList>
            <person name="Putnam N.H."/>
            <person name="Srivastava M."/>
            <person name="Hellsten U."/>
            <person name="Dirks B."/>
            <person name="Chapman J."/>
            <person name="Salamov A."/>
            <person name="Terry A."/>
            <person name="Shapiro H."/>
            <person name="Lindquist E."/>
            <person name="Kapitonov V.V."/>
            <person name="Jurka J."/>
            <person name="Genikhovich G."/>
            <person name="Grigoriev I.V."/>
            <person name="Lucas S.M."/>
            <person name="Steele R.E."/>
            <person name="Finnerty J.R."/>
            <person name="Technau U."/>
            <person name="Martindale M.Q."/>
            <person name="Rokhsar D.S."/>
        </authorList>
    </citation>
    <scope>NUCLEOTIDE SEQUENCE [LARGE SCALE GENOMIC DNA]</scope>
    <source>
        <strain evidence="15">CH2 X CH6</strain>
    </source>
</reference>
<dbReference type="Gene3D" id="1.10.510.10">
    <property type="entry name" value="Transferase(Phosphotransferase) domain 1"/>
    <property type="match status" value="1"/>
</dbReference>
<dbReference type="InterPro" id="IPR000961">
    <property type="entry name" value="AGC-kinase_C"/>
</dbReference>
<keyword evidence="4" id="KW-0723">Serine/threonine-protein kinase</keyword>
<evidence type="ECO:0000256" key="10">
    <source>
        <dbReference type="ARBA" id="ARBA00047899"/>
    </source>
</evidence>
<evidence type="ECO:0000313" key="14">
    <source>
        <dbReference type="EMBL" id="EDO28062.1"/>
    </source>
</evidence>
<dbReference type="PANTHER" id="PTHR24356">
    <property type="entry name" value="SERINE/THREONINE-PROTEIN KINASE"/>
    <property type="match status" value="1"/>
</dbReference>
<dbReference type="GO" id="GO:0005524">
    <property type="term" value="F:ATP binding"/>
    <property type="evidence" value="ECO:0007669"/>
    <property type="project" value="UniProtKB-KW"/>
</dbReference>
<dbReference type="InterPro" id="IPR050236">
    <property type="entry name" value="Ser_Thr_kinase_AGC"/>
</dbReference>
<dbReference type="PhylomeDB" id="A7T7J1"/>
<protein>
    <recommendedName>
        <fullName evidence="3">Serine/threonine-protein kinase greatwall</fullName>
        <ecNumber evidence="2">2.7.11.1</ecNumber>
    </recommendedName>
    <alternativeName>
        <fullName evidence="9">Microtubule-associated serine/threonine-protein kinase-like</fullName>
    </alternativeName>
</protein>
<keyword evidence="8" id="KW-0067">ATP-binding</keyword>
<keyword evidence="7" id="KW-0418">Kinase</keyword>
<dbReference type="Proteomes" id="UP000001593">
    <property type="component" value="Unassembled WGS sequence"/>
</dbReference>
<name>A7T7J1_NEMVE</name>
<evidence type="ECO:0000256" key="2">
    <source>
        <dbReference type="ARBA" id="ARBA00012513"/>
    </source>
</evidence>